<dbReference type="Pfam" id="PF00005">
    <property type="entry name" value="ABC_tran"/>
    <property type="match status" value="2"/>
</dbReference>
<dbReference type="InterPro" id="IPR013283">
    <property type="entry name" value="RLI1"/>
</dbReference>
<accession>A0A6U9BJX2</accession>
<reference evidence="4" key="1">
    <citation type="submission" date="2021-01" db="EMBL/GenBank/DDBJ databases">
        <authorList>
            <person name="Corre E."/>
            <person name="Pelletier E."/>
            <person name="Niang G."/>
            <person name="Scheremetjew M."/>
            <person name="Finn R."/>
            <person name="Kale V."/>
            <person name="Holt S."/>
            <person name="Cochrane G."/>
            <person name="Meng A."/>
            <person name="Brown T."/>
            <person name="Cohen L."/>
        </authorList>
    </citation>
    <scope>NUCLEOTIDE SEQUENCE</scope>
    <source>
        <strain evidence="4">RCC3387</strain>
    </source>
</reference>
<protein>
    <recommendedName>
        <fullName evidence="3">ABC transporter domain-containing protein</fullName>
    </recommendedName>
</protein>
<dbReference type="AlphaFoldDB" id="A0A6U9BJX2"/>
<feature type="domain" description="ABC transporter" evidence="3">
    <location>
        <begin position="383"/>
        <end position="622"/>
    </location>
</feature>
<dbReference type="SUPFAM" id="SSF52540">
    <property type="entry name" value="P-loop containing nucleoside triphosphate hydrolases"/>
    <property type="match status" value="2"/>
</dbReference>
<evidence type="ECO:0000256" key="1">
    <source>
        <dbReference type="ARBA" id="ARBA00022741"/>
    </source>
</evidence>
<sequence>MAQKAFAPASRGQAKEDQITERRMVILDPAKCKPNMPAWTYFRKHQRECGKDCITVINTPERKEIRIWDNVCAACLNRAKRCPGDAAKIVKLPSKMSTDTTHVYGHNAFKLHGLPMPKPGQVLGMLGCNGTGKSTALNILSGKLKPNLGNFETPPQWTDIIKYYRGSDLQNYFKMWLEGRLKVEVKPQIDQHGLGTHAGKRVGDLIDQADERGCKKQMLEDLDLAHLVDRDAGDLSGGESQRLAIALTALKDVNVYMFDESSSFLDVHQRLAATKVIRGLAAREASAGNPTYVVVVEHDLAVLDYMSDFIHCLYGEPGCYGVVAKRAGLRHGINNFLAGYIPAENMQFRAEALSFKVAATTAQEIKDMGLGVDPSAITRVGLRDYPALSKTMSSEGGDKSFTLHIEAGSFTDAEVIGMMGENGTGKTTYLQLLAGLHDTPLPVADGAPKTYDNSPVSLLGMGLTMSYKRQDYAPKFRRYHKTVRDLFERNLQVAFTDRLFKLFVLRPLRIEELMDLTVSTLSGGELQRLAITVCLGTPAMVYLIDEPSAGLDCEQRVIVAKVIKRWVVSHLGRTCFVIEHDCLMMSALADRMVIFSGTPGVEATAHAPCAVGQGFNTFLRHLEVTFRRDPANHRPRINKAGSIKDRQQKSAGTYYLLDVDEDEDDD</sequence>
<dbReference type="PROSITE" id="PS50893">
    <property type="entry name" value="ABC_TRANSPORTER_2"/>
    <property type="match status" value="2"/>
</dbReference>
<evidence type="ECO:0000313" key="4">
    <source>
        <dbReference type="EMBL" id="CAD9488841.1"/>
    </source>
</evidence>
<dbReference type="PROSITE" id="PS00211">
    <property type="entry name" value="ABC_TRANSPORTER_1"/>
    <property type="match status" value="1"/>
</dbReference>
<name>A0A6U9BJX2_9DINO</name>
<dbReference type="NCBIfam" id="NF009945">
    <property type="entry name" value="PRK13409.1"/>
    <property type="match status" value="1"/>
</dbReference>
<dbReference type="GO" id="GO:0016887">
    <property type="term" value="F:ATP hydrolysis activity"/>
    <property type="evidence" value="ECO:0007669"/>
    <property type="project" value="InterPro"/>
</dbReference>
<dbReference type="SMART" id="SM00382">
    <property type="entry name" value="AAA"/>
    <property type="match status" value="2"/>
</dbReference>
<gene>
    <name evidence="4" type="ORF">BRAN1462_LOCUS1952</name>
</gene>
<dbReference type="PANTHER" id="PTHR19248">
    <property type="entry name" value="ATP-BINDING TRANSPORT PROTEIN-RELATED"/>
    <property type="match status" value="1"/>
</dbReference>
<feature type="domain" description="ABC transporter" evidence="3">
    <location>
        <begin position="90"/>
        <end position="339"/>
    </location>
</feature>
<organism evidence="4">
    <name type="scientific">Zooxanthella nutricula</name>
    <dbReference type="NCBI Taxonomy" id="1333877"/>
    <lineage>
        <taxon>Eukaryota</taxon>
        <taxon>Sar</taxon>
        <taxon>Alveolata</taxon>
        <taxon>Dinophyceae</taxon>
        <taxon>Peridiniales</taxon>
        <taxon>Peridiniales incertae sedis</taxon>
        <taxon>Zooxanthella</taxon>
    </lineage>
</organism>
<proteinExistence type="predicted"/>
<dbReference type="Gene3D" id="3.40.50.300">
    <property type="entry name" value="P-loop containing nucleotide triphosphate hydrolases"/>
    <property type="match status" value="2"/>
</dbReference>
<dbReference type="InterPro" id="IPR003439">
    <property type="entry name" value="ABC_transporter-like_ATP-bd"/>
</dbReference>
<keyword evidence="1" id="KW-0547">Nucleotide-binding</keyword>
<dbReference type="InterPro" id="IPR003593">
    <property type="entry name" value="AAA+_ATPase"/>
</dbReference>
<dbReference type="PRINTS" id="PR01868">
    <property type="entry name" value="ABCEFAMILY"/>
</dbReference>
<dbReference type="InterPro" id="IPR027417">
    <property type="entry name" value="P-loop_NTPase"/>
</dbReference>
<evidence type="ECO:0000256" key="2">
    <source>
        <dbReference type="ARBA" id="ARBA00022840"/>
    </source>
</evidence>
<keyword evidence="2" id="KW-0067">ATP-binding</keyword>
<dbReference type="GO" id="GO:0005524">
    <property type="term" value="F:ATP binding"/>
    <property type="evidence" value="ECO:0007669"/>
    <property type="project" value="UniProtKB-KW"/>
</dbReference>
<dbReference type="InterPro" id="IPR017871">
    <property type="entry name" value="ABC_transporter-like_CS"/>
</dbReference>
<dbReference type="EMBL" id="HBGW01002972">
    <property type="protein sequence ID" value="CAD9488841.1"/>
    <property type="molecule type" value="Transcribed_RNA"/>
</dbReference>
<evidence type="ECO:0000259" key="3">
    <source>
        <dbReference type="PROSITE" id="PS50893"/>
    </source>
</evidence>